<name>A0A0E9SDS1_ANGAN</name>
<accession>A0A0E9SDS1</accession>
<dbReference type="EMBL" id="GBXM01069146">
    <property type="protein sequence ID" value="JAH39431.1"/>
    <property type="molecule type" value="Transcribed_RNA"/>
</dbReference>
<reference evidence="1" key="2">
    <citation type="journal article" date="2015" name="Fish Shellfish Immunol.">
        <title>Early steps in the European eel (Anguilla anguilla)-Vibrio vulnificus interaction in the gills: Role of the RtxA13 toxin.</title>
        <authorList>
            <person name="Callol A."/>
            <person name="Pajuelo D."/>
            <person name="Ebbesson L."/>
            <person name="Teles M."/>
            <person name="MacKenzie S."/>
            <person name="Amaro C."/>
        </authorList>
    </citation>
    <scope>NUCLEOTIDE SEQUENCE</scope>
</reference>
<dbReference type="AlphaFoldDB" id="A0A0E9SDS1"/>
<protein>
    <submittedName>
        <fullName evidence="1">Uncharacterized protein</fullName>
    </submittedName>
</protein>
<evidence type="ECO:0000313" key="1">
    <source>
        <dbReference type="EMBL" id="JAH39431.1"/>
    </source>
</evidence>
<sequence length="41" mass="4483">MGRSATSLLSHILSSYHLKCPPLSFPLSFLFLSLLFKGSVS</sequence>
<reference evidence="1" key="1">
    <citation type="submission" date="2014-11" db="EMBL/GenBank/DDBJ databases">
        <authorList>
            <person name="Amaro Gonzalez C."/>
        </authorList>
    </citation>
    <scope>NUCLEOTIDE SEQUENCE</scope>
</reference>
<organism evidence="1">
    <name type="scientific">Anguilla anguilla</name>
    <name type="common">European freshwater eel</name>
    <name type="synonym">Muraena anguilla</name>
    <dbReference type="NCBI Taxonomy" id="7936"/>
    <lineage>
        <taxon>Eukaryota</taxon>
        <taxon>Metazoa</taxon>
        <taxon>Chordata</taxon>
        <taxon>Craniata</taxon>
        <taxon>Vertebrata</taxon>
        <taxon>Euteleostomi</taxon>
        <taxon>Actinopterygii</taxon>
        <taxon>Neopterygii</taxon>
        <taxon>Teleostei</taxon>
        <taxon>Anguilliformes</taxon>
        <taxon>Anguillidae</taxon>
        <taxon>Anguilla</taxon>
    </lineage>
</organism>
<proteinExistence type="predicted"/>